<dbReference type="PANTHER" id="PTHR18947:SF28">
    <property type="entry name" value="GIRDIN, ISOFORM A"/>
    <property type="match status" value="1"/>
</dbReference>
<dbReference type="Pfam" id="PF19047">
    <property type="entry name" value="HOOK_N"/>
    <property type="match status" value="1"/>
</dbReference>
<dbReference type="InterPro" id="IPR043936">
    <property type="entry name" value="HOOK_N"/>
</dbReference>
<name>A0A9W6TFK1_9STRA</name>
<sequence length="865" mass="98663">MVFYCDIYVSAVVTTLEGFYETSLALDVDKLRESSSEINEVLKATLELVLAAVVQCEQKEKFVKEILTMEDSVQADLMAIIERVMATGAAAVVENSTAATENDTAEREKDAKESPGFGSPLYLSRNAVIERTKRENGVLKEENVQAQLARERHVLALVRADLEAAQGTLHETKSLNAQLQKSAGQLLSNSSAENEPCSAPTLVGGISEFNPELMEKLTRLEFENSNLKKQVNSETVERIDSLLDEIGDLSRLKKSFETKYFETHEALESTQVELRRMTESLLSARDEHQGRMERLTEWQLCLQEDLSACAAEKQIIAAERDRLSTELDQSVDREYRMSQGFAMQEREFTRVREVNREQRECLSMVKEDLEGKHQTAMQDLTVQFQQEMERTAMHAEDLRAGQLRFQKQKDCELDEVCRHYNEQLANTICQMTTVVDAKSAEIRELNFNFKKDKLEYIVEIKKLEKAHRSARNQLERYQELYTVFSTEKEKLNERVKELEQQCMQCNQQEQTLKSTIKSQLLSNARLVEKNKGMKADILEKRATITKLESVTTRLESKVAMLEKERVHLLAQEKRKKTVESGMSTFSSQLSTQTSLVVTELEKVLKENKELNLKVARCRCSQDQGELSDSNQKAKNYYSSRIQQLEQDKQQVEHKRRELLLVNAKLIQEQKQLHVSNVRLTNQLHDLEESLNHWRLRGERRRKTENSRGNYQGLSSFPAPVSAKDTSNEQNGGEVEPQLQEHQSRPSPQREASTDAATHEEKASLGQSHRNGEITPASSKSRKRKLEDGYTTPERNRQPTTANAAGAEFTDANDFSSSNPPAPSAAFSSVPSSSERRSKRRFSRFIKRTLASNTQQPDKPSECQQQ</sequence>
<evidence type="ECO:0000313" key="7">
    <source>
        <dbReference type="EMBL" id="GMF13199.1"/>
    </source>
</evidence>
<keyword evidence="2" id="KW-0963">Cytoplasm</keyword>
<feature type="coiled-coil region" evidence="4">
    <location>
        <begin position="634"/>
        <end position="696"/>
    </location>
</feature>
<evidence type="ECO:0000259" key="6">
    <source>
        <dbReference type="Pfam" id="PF19047"/>
    </source>
</evidence>
<evidence type="ECO:0000313" key="8">
    <source>
        <dbReference type="Proteomes" id="UP001165083"/>
    </source>
</evidence>
<keyword evidence="8" id="KW-1185">Reference proteome</keyword>
<feature type="compositionally biased region" description="Basic and acidic residues" evidence="5">
    <location>
        <begin position="104"/>
        <end position="113"/>
    </location>
</feature>
<dbReference type="GO" id="GO:0030705">
    <property type="term" value="P:cytoskeleton-dependent intracellular transport"/>
    <property type="evidence" value="ECO:0007669"/>
    <property type="project" value="InterPro"/>
</dbReference>
<dbReference type="Gene3D" id="1.10.418.10">
    <property type="entry name" value="Calponin-like domain"/>
    <property type="match status" value="1"/>
</dbReference>
<protein>
    <submittedName>
        <fullName evidence="7">Unnamed protein product</fullName>
    </submittedName>
</protein>
<dbReference type="GO" id="GO:0005737">
    <property type="term" value="C:cytoplasm"/>
    <property type="evidence" value="ECO:0007669"/>
    <property type="project" value="UniProtKB-SubCell"/>
</dbReference>
<feature type="compositionally biased region" description="Low complexity" evidence="5">
    <location>
        <begin position="814"/>
        <end position="832"/>
    </location>
</feature>
<dbReference type="GO" id="GO:0005815">
    <property type="term" value="C:microtubule organizing center"/>
    <property type="evidence" value="ECO:0007669"/>
    <property type="project" value="TreeGrafter"/>
</dbReference>
<organism evidence="7 8">
    <name type="scientific">Phytophthora lilii</name>
    <dbReference type="NCBI Taxonomy" id="2077276"/>
    <lineage>
        <taxon>Eukaryota</taxon>
        <taxon>Sar</taxon>
        <taxon>Stramenopiles</taxon>
        <taxon>Oomycota</taxon>
        <taxon>Peronosporomycetes</taxon>
        <taxon>Peronosporales</taxon>
        <taxon>Peronosporaceae</taxon>
        <taxon>Phytophthora</taxon>
    </lineage>
</organism>
<proteinExistence type="predicted"/>
<evidence type="ECO:0000256" key="5">
    <source>
        <dbReference type="SAM" id="MobiDB-lite"/>
    </source>
</evidence>
<feature type="region of interest" description="Disordered" evidence="5">
    <location>
        <begin position="697"/>
        <end position="865"/>
    </location>
</feature>
<dbReference type="PANTHER" id="PTHR18947">
    <property type="entry name" value="HOOK PROTEINS"/>
    <property type="match status" value="1"/>
</dbReference>
<feature type="coiled-coil region" evidence="4">
    <location>
        <begin position="453"/>
        <end position="515"/>
    </location>
</feature>
<evidence type="ECO:0000256" key="3">
    <source>
        <dbReference type="ARBA" id="ARBA00023054"/>
    </source>
</evidence>
<dbReference type="SUPFAM" id="SSF116907">
    <property type="entry name" value="Hook domain"/>
    <property type="match status" value="1"/>
</dbReference>
<feature type="domain" description="HOOK N-terminal" evidence="6">
    <location>
        <begin position="27"/>
        <end position="81"/>
    </location>
</feature>
<evidence type="ECO:0000256" key="2">
    <source>
        <dbReference type="ARBA" id="ARBA00022490"/>
    </source>
</evidence>
<dbReference type="EMBL" id="BSXW01000147">
    <property type="protein sequence ID" value="GMF13199.1"/>
    <property type="molecule type" value="Genomic_DNA"/>
</dbReference>
<feature type="region of interest" description="Disordered" evidence="5">
    <location>
        <begin position="96"/>
        <end position="119"/>
    </location>
</feature>
<feature type="compositionally biased region" description="Basic residues" evidence="5">
    <location>
        <begin position="836"/>
        <end position="846"/>
    </location>
</feature>
<dbReference type="OrthoDB" id="49395at2759"/>
<dbReference type="AlphaFoldDB" id="A0A9W6TFK1"/>
<dbReference type="GO" id="GO:0051959">
    <property type="term" value="F:dynein light intermediate chain binding"/>
    <property type="evidence" value="ECO:0007669"/>
    <property type="project" value="TreeGrafter"/>
</dbReference>
<keyword evidence="3 4" id="KW-0175">Coiled coil</keyword>
<reference evidence="7" key="1">
    <citation type="submission" date="2023-04" db="EMBL/GenBank/DDBJ databases">
        <title>Phytophthora lilii NBRC 32176.</title>
        <authorList>
            <person name="Ichikawa N."/>
            <person name="Sato H."/>
            <person name="Tonouchi N."/>
        </authorList>
    </citation>
    <scope>NUCLEOTIDE SEQUENCE</scope>
    <source>
        <strain evidence="7">NBRC 32176</strain>
    </source>
</reference>
<dbReference type="GO" id="GO:0008017">
    <property type="term" value="F:microtubule binding"/>
    <property type="evidence" value="ECO:0007669"/>
    <property type="project" value="TreeGrafter"/>
</dbReference>
<comment type="caution">
    <text evidence="7">The sequence shown here is derived from an EMBL/GenBank/DDBJ whole genome shotgun (WGS) entry which is preliminary data.</text>
</comment>
<feature type="compositionally biased region" description="Polar residues" evidence="5">
    <location>
        <begin position="849"/>
        <end position="865"/>
    </location>
</feature>
<dbReference type="Proteomes" id="UP001165083">
    <property type="component" value="Unassembled WGS sequence"/>
</dbReference>
<evidence type="ECO:0000256" key="4">
    <source>
        <dbReference type="SAM" id="Coils"/>
    </source>
</evidence>
<gene>
    <name evidence="7" type="ORF">Plil01_000369800</name>
</gene>
<dbReference type="GO" id="GO:0031122">
    <property type="term" value="P:cytoplasmic microtubule organization"/>
    <property type="evidence" value="ECO:0007669"/>
    <property type="project" value="TreeGrafter"/>
</dbReference>
<dbReference type="InterPro" id="IPR036872">
    <property type="entry name" value="CH_dom_sf"/>
</dbReference>
<accession>A0A9W6TFK1</accession>
<comment type="subcellular location">
    <subcellularLocation>
        <location evidence="1">Cytoplasm</location>
    </subcellularLocation>
</comment>
<evidence type="ECO:0000256" key="1">
    <source>
        <dbReference type="ARBA" id="ARBA00004496"/>
    </source>
</evidence>